<dbReference type="Gene3D" id="3.90.226.10">
    <property type="entry name" value="2-enoyl-CoA Hydratase, Chain A, domain 1"/>
    <property type="match status" value="1"/>
</dbReference>
<gene>
    <name evidence="2" type="ORF">EW145_g6940</name>
</gene>
<dbReference type="GO" id="GO:0005739">
    <property type="term" value="C:mitochondrion"/>
    <property type="evidence" value="ECO:0007669"/>
    <property type="project" value="TreeGrafter"/>
</dbReference>
<dbReference type="InterPro" id="IPR014748">
    <property type="entry name" value="Enoyl-CoA_hydra_C"/>
</dbReference>
<dbReference type="CDD" id="cd06558">
    <property type="entry name" value="crotonase-like"/>
    <property type="match status" value="1"/>
</dbReference>
<reference evidence="2 3" key="1">
    <citation type="submission" date="2019-02" db="EMBL/GenBank/DDBJ databases">
        <title>Genome sequencing of the rare red list fungi Phellinidium pouzarii.</title>
        <authorList>
            <person name="Buettner E."/>
            <person name="Kellner H."/>
        </authorList>
    </citation>
    <scope>NUCLEOTIDE SEQUENCE [LARGE SCALE GENOMIC DNA]</scope>
    <source>
        <strain evidence="2 3">DSM 108285</strain>
    </source>
</reference>
<dbReference type="PANTHER" id="PTHR11941:SF158">
    <property type="entry name" value="ENOYL-COA HYDRATASE (AFU_ORTHOLOGUE AFUA_2G10650)"/>
    <property type="match status" value="1"/>
</dbReference>
<dbReference type="Proteomes" id="UP000308199">
    <property type="component" value="Unassembled WGS sequence"/>
</dbReference>
<dbReference type="InterPro" id="IPR029045">
    <property type="entry name" value="ClpP/crotonase-like_dom_sf"/>
</dbReference>
<sequence>MHHASASQNLPVLTCPPYPSAKPNASLFPALFFLSLFKSRHSPRWAEKSGGPNTAANVHSPEGIASAAHGFAAFSRRTVSCKPFIAAVVGGAYGGGVEMLLNCDLVISADDATFALPEVKVGVTAVAGGIPRLVSIAGRQLASEMLLLGRTVTAQEAYTRFGFVNKLVPKDNVLAEALAWASALVRDSSPDAVQSTKRGVTLACQHGDVDTATVEHARSPESVRHFAGENMKEGLKAFGEKRRPRWTNPAKL</sequence>
<keyword evidence="3" id="KW-1185">Reference proteome</keyword>
<dbReference type="Gene3D" id="1.10.12.10">
    <property type="entry name" value="Lyase 2-enoyl-coa Hydratase, Chain A, domain 2"/>
    <property type="match status" value="1"/>
</dbReference>
<comment type="caution">
    <text evidence="2">The sequence shown here is derived from an EMBL/GenBank/DDBJ whole genome shotgun (WGS) entry which is preliminary data.</text>
</comment>
<organism evidence="2 3">
    <name type="scientific">Phellinidium pouzarii</name>
    <dbReference type="NCBI Taxonomy" id="167371"/>
    <lineage>
        <taxon>Eukaryota</taxon>
        <taxon>Fungi</taxon>
        <taxon>Dikarya</taxon>
        <taxon>Basidiomycota</taxon>
        <taxon>Agaricomycotina</taxon>
        <taxon>Agaricomycetes</taxon>
        <taxon>Hymenochaetales</taxon>
        <taxon>Hymenochaetaceae</taxon>
        <taxon>Phellinidium</taxon>
    </lineage>
</organism>
<dbReference type="SUPFAM" id="SSF52096">
    <property type="entry name" value="ClpP/crotonase"/>
    <property type="match status" value="1"/>
</dbReference>
<accession>A0A4S4KRN3</accession>
<dbReference type="GO" id="GO:0006635">
    <property type="term" value="P:fatty acid beta-oxidation"/>
    <property type="evidence" value="ECO:0007669"/>
    <property type="project" value="TreeGrafter"/>
</dbReference>
<dbReference type="EMBL" id="SGPK01000595">
    <property type="protein sequence ID" value="THH01309.1"/>
    <property type="molecule type" value="Genomic_DNA"/>
</dbReference>
<dbReference type="OrthoDB" id="2139957at2759"/>
<dbReference type="AlphaFoldDB" id="A0A4S4KRN3"/>
<proteinExistence type="predicted"/>
<dbReference type="PANTHER" id="PTHR11941">
    <property type="entry name" value="ENOYL-COA HYDRATASE-RELATED"/>
    <property type="match status" value="1"/>
</dbReference>
<protein>
    <recommendedName>
        <fullName evidence="4">Enoyl-CoA hydratase</fullName>
    </recommendedName>
</protein>
<evidence type="ECO:0000256" key="1">
    <source>
        <dbReference type="ARBA" id="ARBA00023239"/>
    </source>
</evidence>
<evidence type="ECO:0008006" key="4">
    <source>
        <dbReference type="Google" id="ProtNLM"/>
    </source>
</evidence>
<name>A0A4S4KRN3_9AGAM</name>
<evidence type="ECO:0000313" key="3">
    <source>
        <dbReference type="Proteomes" id="UP000308199"/>
    </source>
</evidence>
<dbReference type="Pfam" id="PF00378">
    <property type="entry name" value="ECH_1"/>
    <property type="match status" value="1"/>
</dbReference>
<dbReference type="GO" id="GO:0016829">
    <property type="term" value="F:lyase activity"/>
    <property type="evidence" value="ECO:0007669"/>
    <property type="project" value="UniProtKB-KW"/>
</dbReference>
<dbReference type="InterPro" id="IPR001753">
    <property type="entry name" value="Enoyl-CoA_hydra/iso"/>
</dbReference>
<evidence type="ECO:0000313" key="2">
    <source>
        <dbReference type="EMBL" id="THH01309.1"/>
    </source>
</evidence>
<keyword evidence="1" id="KW-0456">Lyase</keyword>